<feature type="region of interest" description="Disordered" evidence="1">
    <location>
        <begin position="284"/>
        <end position="304"/>
    </location>
</feature>
<accession>A0AAD5Y1Y0</accession>
<feature type="region of interest" description="Disordered" evidence="1">
    <location>
        <begin position="1"/>
        <end position="22"/>
    </location>
</feature>
<dbReference type="EMBL" id="JADGJW010000091">
    <property type="protein sequence ID" value="KAJ3224497.1"/>
    <property type="molecule type" value="Genomic_DNA"/>
</dbReference>
<evidence type="ECO:0000313" key="2">
    <source>
        <dbReference type="EMBL" id="KAJ3224497.1"/>
    </source>
</evidence>
<keyword evidence="3" id="KW-1185">Reference proteome</keyword>
<evidence type="ECO:0000313" key="3">
    <source>
        <dbReference type="Proteomes" id="UP001211065"/>
    </source>
</evidence>
<protein>
    <submittedName>
        <fullName evidence="2">Uncharacterized protein</fullName>
    </submittedName>
</protein>
<feature type="compositionally biased region" description="Basic and acidic residues" evidence="1">
    <location>
        <begin position="288"/>
        <end position="304"/>
    </location>
</feature>
<feature type="region of interest" description="Disordered" evidence="1">
    <location>
        <begin position="96"/>
        <end position="147"/>
    </location>
</feature>
<feature type="compositionally biased region" description="Low complexity" evidence="1">
    <location>
        <begin position="138"/>
        <end position="147"/>
    </location>
</feature>
<evidence type="ECO:0000256" key="1">
    <source>
        <dbReference type="SAM" id="MobiDB-lite"/>
    </source>
</evidence>
<dbReference type="AlphaFoldDB" id="A0AAD5Y1Y0"/>
<name>A0AAD5Y1Y0_9FUNG</name>
<gene>
    <name evidence="2" type="ORF">HK099_008365</name>
</gene>
<organism evidence="2 3">
    <name type="scientific">Clydaea vesicula</name>
    <dbReference type="NCBI Taxonomy" id="447962"/>
    <lineage>
        <taxon>Eukaryota</taxon>
        <taxon>Fungi</taxon>
        <taxon>Fungi incertae sedis</taxon>
        <taxon>Chytridiomycota</taxon>
        <taxon>Chytridiomycota incertae sedis</taxon>
        <taxon>Chytridiomycetes</taxon>
        <taxon>Lobulomycetales</taxon>
        <taxon>Lobulomycetaceae</taxon>
        <taxon>Clydaea</taxon>
    </lineage>
</organism>
<reference evidence="2" key="1">
    <citation type="submission" date="2020-05" db="EMBL/GenBank/DDBJ databases">
        <title>Phylogenomic resolution of chytrid fungi.</title>
        <authorList>
            <person name="Stajich J.E."/>
            <person name="Amses K."/>
            <person name="Simmons R."/>
            <person name="Seto K."/>
            <person name="Myers J."/>
            <person name="Bonds A."/>
            <person name="Quandt C.A."/>
            <person name="Barry K."/>
            <person name="Liu P."/>
            <person name="Grigoriev I."/>
            <person name="Longcore J.E."/>
            <person name="James T.Y."/>
        </authorList>
    </citation>
    <scope>NUCLEOTIDE SEQUENCE</scope>
    <source>
        <strain evidence="2">JEL0476</strain>
    </source>
</reference>
<proteinExistence type="predicted"/>
<feature type="compositionally biased region" description="Basic and acidic residues" evidence="1">
    <location>
        <begin position="96"/>
        <end position="105"/>
    </location>
</feature>
<dbReference type="Proteomes" id="UP001211065">
    <property type="component" value="Unassembled WGS sequence"/>
</dbReference>
<comment type="caution">
    <text evidence="2">The sequence shown here is derived from an EMBL/GenBank/DDBJ whole genome shotgun (WGS) entry which is preliminary data.</text>
</comment>
<sequence length="340" mass="37662">MGCGTSKVESTVQDTKKKNEMKELVEKQNQKNKLAKKEILDNPIKAKSTEKQHIIKKEVSLDSLQEINNVKLKITNNKASVNLNNKQSTANLLNKETHANNESNRRKSSGSNSVLNMKRKSVSHGNTYSHGNSKRESFSNSYSGSNSEFNNSNSCSSKLVSLSVPVLCFIGHDGVDIENENLVYHLGNISDLKEVIVKKRDSLIPGEITQSEMRMFKSSSNNIELDDLKEDNEVEQLQEDLAAVVLESGGEGVNGENCISESDNLIEAQEMVDNIDKATVASETELTNTEKDSEDSKELVSSTVKDETVTLEDNKETLQHVSCEIIKENVDDLVPAPEKE</sequence>